<dbReference type="InterPro" id="IPR001810">
    <property type="entry name" value="F-box_dom"/>
</dbReference>
<proteinExistence type="predicted"/>
<evidence type="ECO:0000259" key="1">
    <source>
        <dbReference type="PROSITE" id="PS50181"/>
    </source>
</evidence>
<dbReference type="SUPFAM" id="SSF81383">
    <property type="entry name" value="F-box domain"/>
    <property type="match status" value="1"/>
</dbReference>
<dbReference type="EMBL" id="MU001494">
    <property type="protein sequence ID" value="KAF2450029.1"/>
    <property type="molecule type" value="Genomic_DNA"/>
</dbReference>
<dbReference type="OrthoDB" id="2687876at2759"/>
<gene>
    <name evidence="2" type="ORF">P171DRAFT_204154</name>
</gene>
<dbReference type="InterPro" id="IPR036047">
    <property type="entry name" value="F-box-like_dom_sf"/>
</dbReference>
<protein>
    <submittedName>
        <fullName evidence="2">Cyclin-like F-box</fullName>
    </submittedName>
</protein>
<dbReference type="PROSITE" id="PS50181">
    <property type="entry name" value="FBOX"/>
    <property type="match status" value="1"/>
</dbReference>
<dbReference type="AlphaFoldDB" id="A0A9P4PW63"/>
<feature type="domain" description="F-box" evidence="1">
    <location>
        <begin position="72"/>
        <end position="118"/>
    </location>
</feature>
<name>A0A9P4PW63_9PLEO</name>
<evidence type="ECO:0000313" key="2">
    <source>
        <dbReference type="EMBL" id="KAF2450029.1"/>
    </source>
</evidence>
<evidence type="ECO:0000313" key="3">
    <source>
        <dbReference type="Proteomes" id="UP000799764"/>
    </source>
</evidence>
<reference evidence="2" key="1">
    <citation type="journal article" date="2020" name="Stud. Mycol.">
        <title>101 Dothideomycetes genomes: a test case for predicting lifestyles and emergence of pathogens.</title>
        <authorList>
            <person name="Haridas S."/>
            <person name="Albert R."/>
            <person name="Binder M."/>
            <person name="Bloem J."/>
            <person name="Labutti K."/>
            <person name="Salamov A."/>
            <person name="Andreopoulos B."/>
            <person name="Baker S."/>
            <person name="Barry K."/>
            <person name="Bills G."/>
            <person name="Bluhm B."/>
            <person name="Cannon C."/>
            <person name="Castanera R."/>
            <person name="Culley D."/>
            <person name="Daum C."/>
            <person name="Ezra D."/>
            <person name="Gonzalez J."/>
            <person name="Henrissat B."/>
            <person name="Kuo A."/>
            <person name="Liang C."/>
            <person name="Lipzen A."/>
            <person name="Lutzoni F."/>
            <person name="Magnuson J."/>
            <person name="Mondo S."/>
            <person name="Nolan M."/>
            <person name="Ohm R."/>
            <person name="Pangilinan J."/>
            <person name="Park H.-J."/>
            <person name="Ramirez L."/>
            <person name="Alfaro M."/>
            <person name="Sun H."/>
            <person name="Tritt A."/>
            <person name="Yoshinaga Y."/>
            <person name="Zwiers L.-H."/>
            <person name="Turgeon B."/>
            <person name="Goodwin S."/>
            <person name="Spatafora J."/>
            <person name="Crous P."/>
            <person name="Grigoriev I."/>
        </authorList>
    </citation>
    <scope>NUCLEOTIDE SEQUENCE</scope>
    <source>
        <strain evidence="2">CBS 690.94</strain>
    </source>
</reference>
<organism evidence="2 3">
    <name type="scientific">Karstenula rhodostoma CBS 690.94</name>
    <dbReference type="NCBI Taxonomy" id="1392251"/>
    <lineage>
        <taxon>Eukaryota</taxon>
        <taxon>Fungi</taxon>
        <taxon>Dikarya</taxon>
        <taxon>Ascomycota</taxon>
        <taxon>Pezizomycotina</taxon>
        <taxon>Dothideomycetes</taxon>
        <taxon>Pleosporomycetidae</taxon>
        <taxon>Pleosporales</taxon>
        <taxon>Massarineae</taxon>
        <taxon>Didymosphaeriaceae</taxon>
        <taxon>Karstenula</taxon>
    </lineage>
</organism>
<sequence>MSPDSEQPNPLIAGYHSSVAYAYPENHARAIIKTVAYHRKDFDLEVIWFPAHTPSDAASSLAADHQKPTASLGELDKLPLELIINICWQLDIESLFRFRQVNARGQQIVNTLHEYRVIIKYALNVFLALLRTRKTPSVTLEEFYSLLCTQECSVCGKYGNLVYLPTWVRCCSSCLHSNSPATNTTSLGSVKRLLSLSQDALQNFPRFKTLPGIYGTTESSYKHRIICVPTQHVIAAYEKGYNEKPILSCFSPPHQKYALDFKACCVLPVYNPQNRQVEYGVSCAGCEVFLQDVVSRLHQKWAFVARDMVYSHSEYLEHFAWCEQAQLLWEESAHGMREPEGLPMSCKRGGFFERCSSC</sequence>
<dbReference type="Proteomes" id="UP000799764">
    <property type="component" value="Unassembled WGS sequence"/>
</dbReference>
<comment type="caution">
    <text evidence="2">The sequence shown here is derived from an EMBL/GenBank/DDBJ whole genome shotgun (WGS) entry which is preliminary data.</text>
</comment>
<keyword evidence="3" id="KW-1185">Reference proteome</keyword>
<accession>A0A9P4PW63</accession>
<dbReference type="CDD" id="cd09917">
    <property type="entry name" value="F-box_SF"/>
    <property type="match status" value="1"/>
</dbReference>